<comment type="caution">
    <text evidence="2">The sequence shown here is derived from an EMBL/GenBank/DDBJ whole genome shotgun (WGS) entry which is preliminary data.</text>
</comment>
<feature type="region of interest" description="Disordered" evidence="1">
    <location>
        <begin position="95"/>
        <end position="141"/>
    </location>
</feature>
<feature type="compositionally biased region" description="Basic and acidic residues" evidence="1">
    <location>
        <begin position="121"/>
        <end position="134"/>
    </location>
</feature>
<feature type="compositionally biased region" description="Polar residues" evidence="1">
    <location>
        <begin position="111"/>
        <end position="120"/>
    </location>
</feature>
<proteinExistence type="predicted"/>
<protein>
    <submittedName>
        <fullName evidence="2">Uncharacterized protein</fullName>
    </submittedName>
</protein>
<dbReference type="Proteomes" id="UP000186601">
    <property type="component" value="Unassembled WGS sequence"/>
</dbReference>
<dbReference type="AlphaFoldDB" id="A0A2R6QUH3"/>
<organism evidence="2 3">
    <name type="scientific">Hermanssonia centrifuga</name>
    <dbReference type="NCBI Taxonomy" id="98765"/>
    <lineage>
        <taxon>Eukaryota</taxon>
        <taxon>Fungi</taxon>
        <taxon>Dikarya</taxon>
        <taxon>Basidiomycota</taxon>
        <taxon>Agaricomycotina</taxon>
        <taxon>Agaricomycetes</taxon>
        <taxon>Polyporales</taxon>
        <taxon>Meruliaceae</taxon>
        <taxon>Hermanssonia</taxon>
    </lineage>
</organism>
<gene>
    <name evidence="2" type="ORF">PHLCEN_2v3279</name>
</gene>
<sequence length="141" mass="16101">MDDKFLLRAAFKAASDTGTFMDTKFYAFSRRDSSGRAYEPKTIYANGWMLRTRLPSYFEPRGYKESSVGPFHANFPTDQQAFNNDYGYDCDSDLEEYEGREDHTPIIMDSSPENCTIGETSRQDVEAPRRQKDSDDGEISG</sequence>
<name>A0A2R6QUH3_9APHY</name>
<dbReference type="STRING" id="98765.A0A2R6QUH3"/>
<dbReference type="EMBL" id="MLYV02000311">
    <property type="protein sequence ID" value="PSS15403.1"/>
    <property type="molecule type" value="Genomic_DNA"/>
</dbReference>
<evidence type="ECO:0000313" key="3">
    <source>
        <dbReference type="Proteomes" id="UP000186601"/>
    </source>
</evidence>
<evidence type="ECO:0000313" key="2">
    <source>
        <dbReference type="EMBL" id="PSS15403.1"/>
    </source>
</evidence>
<evidence type="ECO:0000256" key="1">
    <source>
        <dbReference type="SAM" id="MobiDB-lite"/>
    </source>
</evidence>
<dbReference type="OrthoDB" id="6359816at2759"/>
<keyword evidence="3" id="KW-1185">Reference proteome</keyword>
<reference evidence="2 3" key="1">
    <citation type="submission" date="2018-02" db="EMBL/GenBank/DDBJ databases">
        <title>Genome sequence of the basidiomycete white-rot fungus Phlebia centrifuga.</title>
        <authorList>
            <person name="Granchi Z."/>
            <person name="Peng M."/>
            <person name="de Vries R.P."/>
            <person name="Hilden K."/>
            <person name="Makela M.R."/>
            <person name="Grigoriev I."/>
            <person name="Riley R."/>
        </authorList>
    </citation>
    <scope>NUCLEOTIDE SEQUENCE [LARGE SCALE GENOMIC DNA]</scope>
    <source>
        <strain evidence="2 3">FBCC195</strain>
    </source>
</reference>
<accession>A0A2R6QUH3</accession>